<reference evidence="7 8" key="1">
    <citation type="submission" date="2020-08" db="EMBL/GenBank/DDBJ databases">
        <authorList>
            <person name="Newling K."/>
            <person name="Davey J."/>
            <person name="Forrester S."/>
        </authorList>
    </citation>
    <scope>NUCLEOTIDE SEQUENCE [LARGE SCALE GENOMIC DNA]</scope>
    <source>
        <strain evidence="8">Crithidia deanei Carvalho (ATCC PRA-265)</strain>
    </source>
</reference>
<feature type="region of interest" description="Disordered" evidence="5">
    <location>
        <begin position="1"/>
        <end position="53"/>
    </location>
</feature>
<dbReference type="InterPro" id="IPR039136">
    <property type="entry name" value="NUFIP1-like"/>
</dbReference>
<feature type="region of interest" description="Disordered" evidence="5">
    <location>
        <begin position="248"/>
        <end position="348"/>
    </location>
</feature>
<dbReference type="GO" id="GO:0003723">
    <property type="term" value="F:RNA binding"/>
    <property type="evidence" value="ECO:0007669"/>
    <property type="project" value="InterPro"/>
</dbReference>
<feature type="domain" description="C2H2-type" evidence="6">
    <location>
        <begin position="121"/>
        <end position="143"/>
    </location>
</feature>
<dbReference type="PANTHER" id="PTHR13309:SF0">
    <property type="entry name" value="FMR1-INTERACTING PROTEIN NUFIP1"/>
    <property type="match status" value="1"/>
</dbReference>
<dbReference type="GO" id="GO:0008270">
    <property type="term" value="F:zinc ion binding"/>
    <property type="evidence" value="ECO:0007669"/>
    <property type="project" value="UniProtKB-KW"/>
</dbReference>
<dbReference type="PROSITE" id="PS50157">
    <property type="entry name" value="ZINC_FINGER_C2H2_2"/>
    <property type="match status" value="1"/>
</dbReference>
<accession>A0A7G2C2A7</accession>
<dbReference type="PROSITE" id="PS00028">
    <property type="entry name" value="ZINC_FINGER_C2H2_1"/>
    <property type="match status" value="1"/>
</dbReference>
<evidence type="ECO:0000313" key="7">
    <source>
        <dbReference type="EMBL" id="CAD2213384.1"/>
    </source>
</evidence>
<dbReference type="EMBL" id="LR877145">
    <property type="protein sequence ID" value="CAD2213384.1"/>
    <property type="molecule type" value="Genomic_DNA"/>
</dbReference>
<protein>
    <submittedName>
        <fullName evidence="7">Zinc knuckle, putative</fullName>
    </submittedName>
</protein>
<feature type="compositionally biased region" description="Basic residues" evidence="5">
    <location>
        <begin position="486"/>
        <end position="500"/>
    </location>
</feature>
<dbReference type="InterPro" id="IPR013087">
    <property type="entry name" value="Znf_C2H2_type"/>
</dbReference>
<dbReference type="InterPro" id="IPR025829">
    <property type="entry name" value="Zn_knuckle_CX2CX3GHX4C"/>
</dbReference>
<organism evidence="7 8">
    <name type="scientific">Angomonas deanei</name>
    <dbReference type="NCBI Taxonomy" id="59799"/>
    <lineage>
        <taxon>Eukaryota</taxon>
        <taxon>Discoba</taxon>
        <taxon>Euglenozoa</taxon>
        <taxon>Kinetoplastea</taxon>
        <taxon>Metakinetoplastina</taxon>
        <taxon>Trypanosomatida</taxon>
        <taxon>Trypanosomatidae</taxon>
        <taxon>Strigomonadinae</taxon>
        <taxon>Angomonas</taxon>
    </lineage>
</organism>
<gene>
    <name evidence="7" type="ORF">ADEAN_000082500</name>
</gene>
<evidence type="ECO:0000256" key="1">
    <source>
        <dbReference type="ARBA" id="ARBA00022723"/>
    </source>
</evidence>
<sequence length="539" mass="61730">MLNNAFPWSGGGGGNRPTQHHHHHQPRREWNNPSTREGDRPHQNRTNFQDDKKQKLQVYFPLNIDSRFSCWRDFPSNPLATPMPPMVQEVPRFHRQPHPPTMSYDKPRRELPAANPEDYPFFCQPCQRGFYSEEKYTAHRDTHLYCDVPGCHFTCRSHKAYKMEEHKDLLHNRPDAPNLEDTSKYLEQRKRRFPTSENVQSKVEELYYKAARGCVLPDERRRWMRSHGIVIRKRPRSEMAYIVSGSLDHGEEEGSNTEDPSAVGHAPGEKTKGEEADSTSSFSGDEERSGSDGESDLSSSIRSEGAPPPAQPEAPRQGSAAPDERAQRPLPRKTKLVPMGPNGTLTKRQKVQLIREKYAESKQVPQFYVCQRCGKKGDHWVADCPTKGNAVFDRHLVWGEAKLEHKSNRAPQEEDAGPTGEAVEPEAQDSAPAQSEEGTRDEEAEVPERDDVPEQTEQPPEEVTAHRDSEGEKIFTKTVAPVAARKMNHPPRHPNTRHMPHKETLYEKLTEEDRMNERGLLLQAIRFFVNRNFFLPEQN</sequence>
<keyword evidence="2 4" id="KW-0863">Zinc-finger</keyword>
<feature type="compositionally biased region" description="Low complexity" evidence="5">
    <location>
        <begin position="296"/>
        <end position="305"/>
    </location>
</feature>
<dbReference type="InterPro" id="IPR019496">
    <property type="entry name" value="NUFIP1_cons_dom"/>
</dbReference>
<dbReference type="Proteomes" id="UP000515908">
    <property type="component" value="Chromosome 01"/>
</dbReference>
<dbReference type="Pfam" id="PF10453">
    <property type="entry name" value="NUFIP1"/>
    <property type="match status" value="1"/>
</dbReference>
<name>A0A7G2C2A7_9TRYP</name>
<dbReference type="AlphaFoldDB" id="A0A7G2C2A7"/>
<dbReference type="GO" id="GO:0000492">
    <property type="term" value="P:box C/D snoRNP assembly"/>
    <property type="evidence" value="ECO:0007669"/>
    <property type="project" value="TreeGrafter"/>
</dbReference>
<feature type="region of interest" description="Disordered" evidence="5">
    <location>
        <begin position="403"/>
        <end position="502"/>
    </location>
</feature>
<evidence type="ECO:0000256" key="2">
    <source>
        <dbReference type="ARBA" id="ARBA00022771"/>
    </source>
</evidence>
<evidence type="ECO:0000256" key="3">
    <source>
        <dbReference type="ARBA" id="ARBA00022833"/>
    </source>
</evidence>
<dbReference type="OrthoDB" id="273070at2759"/>
<dbReference type="GO" id="GO:0005634">
    <property type="term" value="C:nucleus"/>
    <property type="evidence" value="ECO:0007669"/>
    <property type="project" value="TreeGrafter"/>
</dbReference>
<keyword evidence="1" id="KW-0479">Metal-binding</keyword>
<keyword evidence="8" id="KW-1185">Reference proteome</keyword>
<dbReference type="Pfam" id="PF13696">
    <property type="entry name" value="zf-CCHC_2"/>
    <property type="match status" value="1"/>
</dbReference>
<evidence type="ECO:0000313" key="8">
    <source>
        <dbReference type="Proteomes" id="UP000515908"/>
    </source>
</evidence>
<evidence type="ECO:0000259" key="6">
    <source>
        <dbReference type="PROSITE" id="PS50157"/>
    </source>
</evidence>
<dbReference type="Gene3D" id="4.10.60.10">
    <property type="entry name" value="Zinc finger, CCHC-type"/>
    <property type="match status" value="1"/>
</dbReference>
<evidence type="ECO:0000256" key="5">
    <source>
        <dbReference type="SAM" id="MobiDB-lite"/>
    </source>
</evidence>
<feature type="compositionally biased region" description="Basic and acidic residues" evidence="5">
    <location>
        <begin position="463"/>
        <end position="475"/>
    </location>
</feature>
<keyword evidence="3" id="KW-0862">Zinc</keyword>
<dbReference type="PANTHER" id="PTHR13309">
    <property type="entry name" value="NUCLEAR FRAGILE X MENTAL RETARDATION PROTEIN INTERACTING PROTEIN 1"/>
    <property type="match status" value="1"/>
</dbReference>
<evidence type="ECO:0000256" key="4">
    <source>
        <dbReference type="PROSITE-ProRule" id="PRU00042"/>
    </source>
</evidence>
<feature type="compositionally biased region" description="Basic and acidic residues" evidence="5">
    <location>
        <begin position="36"/>
        <end position="53"/>
    </location>
</feature>
<proteinExistence type="predicted"/>
<dbReference type="VEuPathDB" id="TriTrypDB:ADEAN_000082500"/>